<keyword evidence="2" id="KW-0805">Transcription regulation</keyword>
<dbReference type="InterPro" id="IPR050109">
    <property type="entry name" value="HTH-type_TetR-like_transc_reg"/>
</dbReference>
<dbReference type="PRINTS" id="PR00455">
    <property type="entry name" value="HTHTETR"/>
</dbReference>
<feature type="domain" description="HTH tetR-type" evidence="6">
    <location>
        <begin position="10"/>
        <end position="70"/>
    </location>
</feature>
<protein>
    <submittedName>
        <fullName evidence="7">TetR/AcrR family transcriptional regulator</fullName>
    </submittedName>
</protein>
<dbReference type="Proteomes" id="UP000251891">
    <property type="component" value="Unassembled WGS sequence"/>
</dbReference>
<dbReference type="Pfam" id="PF13977">
    <property type="entry name" value="TetR_C_6"/>
    <property type="match status" value="1"/>
</dbReference>
<dbReference type="OrthoDB" id="5242390at2"/>
<dbReference type="PROSITE" id="PS01081">
    <property type="entry name" value="HTH_TETR_1"/>
    <property type="match status" value="1"/>
</dbReference>
<evidence type="ECO:0000256" key="1">
    <source>
        <dbReference type="ARBA" id="ARBA00022491"/>
    </source>
</evidence>
<reference evidence="7 8" key="1">
    <citation type="submission" date="2018-06" db="EMBL/GenBank/DDBJ databases">
        <title>Actinomadura craniellae sp. nov. isolated from marine sponge Craniella sp.</title>
        <authorList>
            <person name="Li L."/>
            <person name="Xu Q.H."/>
            <person name="Lin H.W."/>
            <person name="Lu Y.H."/>
        </authorList>
    </citation>
    <scope>NUCLEOTIDE SEQUENCE [LARGE SCALE GENOMIC DNA]</scope>
    <source>
        <strain evidence="7 8">LHW63021</strain>
    </source>
</reference>
<evidence type="ECO:0000313" key="7">
    <source>
        <dbReference type="EMBL" id="RAY12032.1"/>
    </source>
</evidence>
<comment type="caution">
    <text evidence="7">The sequence shown here is derived from an EMBL/GenBank/DDBJ whole genome shotgun (WGS) entry which is preliminary data.</text>
</comment>
<evidence type="ECO:0000256" key="4">
    <source>
        <dbReference type="ARBA" id="ARBA00023163"/>
    </source>
</evidence>
<dbReference type="SUPFAM" id="SSF48498">
    <property type="entry name" value="Tetracyclin repressor-like, C-terminal domain"/>
    <property type="match status" value="1"/>
</dbReference>
<evidence type="ECO:0000256" key="2">
    <source>
        <dbReference type="ARBA" id="ARBA00023015"/>
    </source>
</evidence>
<dbReference type="Gene3D" id="1.10.357.10">
    <property type="entry name" value="Tetracycline Repressor, domain 2"/>
    <property type="match status" value="1"/>
</dbReference>
<feature type="DNA-binding region" description="H-T-H motif" evidence="5">
    <location>
        <begin position="33"/>
        <end position="52"/>
    </location>
</feature>
<dbReference type="PANTHER" id="PTHR30055">
    <property type="entry name" value="HTH-TYPE TRANSCRIPTIONAL REGULATOR RUTR"/>
    <property type="match status" value="1"/>
</dbReference>
<dbReference type="SUPFAM" id="SSF46689">
    <property type="entry name" value="Homeodomain-like"/>
    <property type="match status" value="1"/>
</dbReference>
<keyword evidence="1" id="KW-0678">Repressor</keyword>
<dbReference type="AlphaFoldDB" id="A0A365GYY5"/>
<dbReference type="RefSeq" id="WP_111870899.1">
    <property type="nucleotide sequence ID" value="NZ_QLYX01000015.1"/>
</dbReference>
<dbReference type="GO" id="GO:0000976">
    <property type="term" value="F:transcription cis-regulatory region binding"/>
    <property type="evidence" value="ECO:0007669"/>
    <property type="project" value="TreeGrafter"/>
</dbReference>
<name>A0A365GYY5_9ACTN</name>
<gene>
    <name evidence="7" type="ORF">DPM19_27180</name>
</gene>
<dbReference type="InterPro" id="IPR036271">
    <property type="entry name" value="Tet_transcr_reg_TetR-rel_C_sf"/>
</dbReference>
<proteinExistence type="predicted"/>
<organism evidence="7 8">
    <name type="scientific">Actinomadura craniellae</name>
    <dbReference type="NCBI Taxonomy" id="2231787"/>
    <lineage>
        <taxon>Bacteria</taxon>
        <taxon>Bacillati</taxon>
        <taxon>Actinomycetota</taxon>
        <taxon>Actinomycetes</taxon>
        <taxon>Streptosporangiales</taxon>
        <taxon>Thermomonosporaceae</taxon>
        <taxon>Actinomadura</taxon>
    </lineage>
</organism>
<dbReference type="PANTHER" id="PTHR30055:SF229">
    <property type="entry name" value="HTH-TYPE TRANSCRIPTIONAL REPRESSOR RV1474C"/>
    <property type="match status" value="1"/>
</dbReference>
<dbReference type="EMBL" id="QLYX01000015">
    <property type="protein sequence ID" value="RAY12032.1"/>
    <property type="molecule type" value="Genomic_DNA"/>
</dbReference>
<evidence type="ECO:0000259" key="6">
    <source>
        <dbReference type="PROSITE" id="PS50977"/>
    </source>
</evidence>
<dbReference type="Pfam" id="PF00440">
    <property type="entry name" value="TetR_N"/>
    <property type="match status" value="1"/>
</dbReference>
<dbReference type="PROSITE" id="PS50977">
    <property type="entry name" value="HTH_TETR_2"/>
    <property type="match status" value="1"/>
</dbReference>
<sequence length="197" mass="21516">MPRVSEEHLERRRQQILDAARACFTRKGFYETSMQDIFQESGLSAGAVYRYFKSKNDLILAIAAQNQPLVARIIDDLADAAEPPPLDEIMAALARKVISLLGDDGALRVAPQGWAAATYDPYVGEIVQGILLNTRTRFVRLAERLRATGRLAPDADPEAVGATLLCIMPGFVLQRLILGDIDDGTLRAGLRALLGTP</sequence>
<dbReference type="InterPro" id="IPR039538">
    <property type="entry name" value="BetI_C"/>
</dbReference>
<dbReference type="InterPro" id="IPR001647">
    <property type="entry name" value="HTH_TetR"/>
</dbReference>
<dbReference type="GO" id="GO:0003700">
    <property type="term" value="F:DNA-binding transcription factor activity"/>
    <property type="evidence" value="ECO:0007669"/>
    <property type="project" value="TreeGrafter"/>
</dbReference>
<keyword evidence="3 5" id="KW-0238">DNA-binding</keyword>
<accession>A0A365GYY5</accession>
<evidence type="ECO:0000256" key="3">
    <source>
        <dbReference type="ARBA" id="ARBA00023125"/>
    </source>
</evidence>
<dbReference type="InterPro" id="IPR009057">
    <property type="entry name" value="Homeodomain-like_sf"/>
</dbReference>
<evidence type="ECO:0000256" key="5">
    <source>
        <dbReference type="PROSITE-ProRule" id="PRU00335"/>
    </source>
</evidence>
<evidence type="ECO:0000313" key="8">
    <source>
        <dbReference type="Proteomes" id="UP000251891"/>
    </source>
</evidence>
<keyword evidence="8" id="KW-1185">Reference proteome</keyword>
<dbReference type="InterPro" id="IPR023772">
    <property type="entry name" value="DNA-bd_HTH_TetR-type_CS"/>
</dbReference>
<keyword evidence="4" id="KW-0804">Transcription</keyword>